<comment type="caution">
    <text evidence="2">The sequence shown here is derived from an EMBL/GenBank/DDBJ whole genome shotgun (WGS) entry which is preliminary data.</text>
</comment>
<organism evidence="2 3">
    <name type="scientific">Mariniflexile jejuense</name>
    <dbReference type="NCBI Taxonomy" id="1173582"/>
    <lineage>
        <taxon>Bacteria</taxon>
        <taxon>Pseudomonadati</taxon>
        <taxon>Bacteroidota</taxon>
        <taxon>Flavobacteriia</taxon>
        <taxon>Flavobacteriales</taxon>
        <taxon>Flavobacteriaceae</taxon>
        <taxon>Mariniflexile</taxon>
    </lineage>
</organism>
<reference evidence="3" key="1">
    <citation type="journal article" date="2019" name="Int. J. Syst. Evol. Microbiol.">
        <title>The Global Catalogue of Microorganisms (GCM) 10K type strain sequencing project: providing services to taxonomists for standard genome sequencing and annotation.</title>
        <authorList>
            <consortium name="The Broad Institute Genomics Platform"/>
            <consortium name="The Broad Institute Genome Sequencing Center for Infectious Disease"/>
            <person name="Wu L."/>
            <person name="Ma J."/>
        </authorList>
    </citation>
    <scope>NUCLEOTIDE SEQUENCE [LARGE SCALE GENOMIC DNA]</scope>
    <source>
        <strain evidence="3">CCUG 62414</strain>
    </source>
</reference>
<feature type="transmembrane region" description="Helical" evidence="1">
    <location>
        <begin position="33"/>
        <end position="58"/>
    </location>
</feature>
<dbReference type="EMBL" id="JBHTJI010000001">
    <property type="protein sequence ID" value="MFD0989100.1"/>
    <property type="molecule type" value="Genomic_DNA"/>
</dbReference>
<name>A0ABW3JF40_9FLAO</name>
<evidence type="ECO:0000313" key="2">
    <source>
        <dbReference type="EMBL" id="MFD0989100.1"/>
    </source>
</evidence>
<accession>A0ABW3JF40</accession>
<feature type="transmembrane region" description="Helical" evidence="1">
    <location>
        <begin position="143"/>
        <end position="176"/>
    </location>
</feature>
<gene>
    <name evidence="2" type="ORF">ACFQ1R_03255</name>
</gene>
<proteinExistence type="predicted"/>
<dbReference type="RefSeq" id="WP_379924671.1">
    <property type="nucleotide sequence ID" value="NZ_JBHTJI010000001.1"/>
</dbReference>
<keyword evidence="1" id="KW-0812">Transmembrane</keyword>
<evidence type="ECO:0008006" key="4">
    <source>
        <dbReference type="Google" id="ProtNLM"/>
    </source>
</evidence>
<keyword evidence="1" id="KW-1133">Transmembrane helix</keyword>
<sequence length="262" mass="29536">MNTITSLLNKIDNAKALDFGTIFSQSVELFKKVWVQGLVMLLLTMLLMVPFYVIMYLSMLGMGLIDFESLQSMENMQDFTPLLMVPFFIFIFLVSFIAMVVGFGMKASFYRICKLKDLEEMGADDYFYYLKKPYLGKVIKLSLATFGITIAATLLCVLPVFYVMVPVALMNVIFAFNPDLSTSEIIKAGFRLGNKKWLLTFGLIIVSGFLAGIVGLLMCCVGIYVTSSFSYLPAYFIYKDSVGFNKESDNNESKESYGMSYE</sequence>
<evidence type="ECO:0000256" key="1">
    <source>
        <dbReference type="SAM" id="Phobius"/>
    </source>
</evidence>
<keyword evidence="1" id="KW-0472">Membrane</keyword>
<evidence type="ECO:0000313" key="3">
    <source>
        <dbReference type="Proteomes" id="UP001597061"/>
    </source>
</evidence>
<keyword evidence="3" id="KW-1185">Reference proteome</keyword>
<dbReference type="Proteomes" id="UP001597061">
    <property type="component" value="Unassembled WGS sequence"/>
</dbReference>
<protein>
    <recommendedName>
        <fullName evidence="4">DUF975 family protein</fullName>
    </recommendedName>
</protein>
<feature type="transmembrane region" description="Helical" evidence="1">
    <location>
        <begin position="79"/>
        <end position="101"/>
    </location>
</feature>
<feature type="transmembrane region" description="Helical" evidence="1">
    <location>
        <begin position="197"/>
        <end position="225"/>
    </location>
</feature>